<evidence type="ECO:0000313" key="3">
    <source>
        <dbReference type="Proteomes" id="UP000516437"/>
    </source>
</evidence>
<protein>
    <submittedName>
        <fullName evidence="2">Uncharacterized protein</fullName>
    </submittedName>
</protein>
<comment type="caution">
    <text evidence="2">The sequence shown here is derived from an EMBL/GenBank/DDBJ whole genome shotgun (WGS) entry which is preliminary data.</text>
</comment>
<dbReference type="Proteomes" id="UP000516437">
    <property type="component" value="Chromosome 6"/>
</dbReference>
<accession>A0A6A1VH77</accession>
<dbReference type="AlphaFoldDB" id="A0A6A1VH77"/>
<reference evidence="2 3" key="1">
    <citation type="journal article" date="2019" name="Plant Biotechnol. J.">
        <title>The red bayberry genome and genetic basis of sex determination.</title>
        <authorList>
            <person name="Jia H.M."/>
            <person name="Jia H.J."/>
            <person name="Cai Q.L."/>
            <person name="Wang Y."/>
            <person name="Zhao H.B."/>
            <person name="Yang W.F."/>
            <person name="Wang G.Y."/>
            <person name="Li Y.H."/>
            <person name="Zhan D.L."/>
            <person name="Shen Y.T."/>
            <person name="Niu Q.F."/>
            <person name="Chang L."/>
            <person name="Qiu J."/>
            <person name="Zhao L."/>
            <person name="Xie H.B."/>
            <person name="Fu W.Y."/>
            <person name="Jin J."/>
            <person name="Li X.W."/>
            <person name="Jiao Y."/>
            <person name="Zhou C.C."/>
            <person name="Tu T."/>
            <person name="Chai C.Y."/>
            <person name="Gao J.L."/>
            <person name="Fan L.J."/>
            <person name="van de Weg E."/>
            <person name="Wang J.Y."/>
            <person name="Gao Z.S."/>
        </authorList>
    </citation>
    <scope>NUCLEOTIDE SEQUENCE [LARGE SCALE GENOMIC DNA]</scope>
    <source>
        <tissue evidence="2">Leaves</tissue>
    </source>
</reference>
<name>A0A6A1VH77_9ROSI</name>
<keyword evidence="1" id="KW-0472">Membrane</keyword>
<proteinExistence type="predicted"/>
<feature type="transmembrane region" description="Helical" evidence="1">
    <location>
        <begin position="12"/>
        <end position="35"/>
    </location>
</feature>
<evidence type="ECO:0000313" key="2">
    <source>
        <dbReference type="EMBL" id="KAB1211546.1"/>
    </source>
</evidence>
<organism evidence="2 3">
    <name type="scientific">Morella rubra</name>
    <name type="common">Chinese bayberry</name>
    <dbReference type="NCBI Taxonomy" id="262757"/>
    <lineage>
        <taxon>Eukaryota</taxon>
        <taxon>Viridiplantae</taxon>
        <taxon>Streptophyta</taxon>
        <taxon>Embryophyta</taxon>
        <taxon>Tracheophyta</taxon>
        <taxon>Spermatophyta</taxon>
        <taxon>Magnoliopsida</taxon>
        <taxon>eudicotyledons</taxon>
        <taxon>Gunneridae</taxon>
        <taxon>Pentapetalae</taxon>
        <taxon>rosids</taxon>
        <taxon>fabids</taxon>
        <taxon>Fagales</taxon>
        <taxon>Myricaceae</taxon>
        <taxon>Morella</taxon>
    </lineage>
</organism>
<sequence>MEVHKRKGGVFFYHLAFFVMLILLDSYCCGAAVLVKSNSSFQCDGRLDECLIEEDLELEFLMNPYVSRILITGQKNPNALDPYKAIFTKPCGQPNDPQYKTCIDKFKAEHHGCQCSGIYCKCKTF</sequence>
<keyword evidence="3" id="KW-1185">Reference proteome</keyword>
<keyword evidence="1" id="KW-1133">Transmembrane helix</keyword>
<evidence type="ECO:0000256" key="1">
    <source>
        <dbReference type="SAM" id="Phobius"/>
    </source>
</evidence>
<dbReference type="EMBL" id="RXIC02000024">
    <property type="protein sequence ID" value="KAB1211546.1"/>
    <property type="molecule type" value="Genomic_DNA"/>
</dbReference>
<gene>
    <name evidence="2" type="ORF">CJ030_MR6G013288</name>
</gene>
<dbReference type="OrthoDB" id="939613at2759"/>
<keyword evidence="1" id="KW-0812">Transmembrane</keyword>